<keyword evidence="9" id="KW-0472">Membrane</keyword>
<evidence type="ECO:0000256" key="10">
    <source>
        <dbReference type="ARBA" id="ARBA00023316"/>
    </source>
</evidence>
<name>A0A4U1JC90_9BACT</name>
<dbReference type="GO" id="GO:0009274">
    <property type="term" value="C:peptidoglycan-based cell wall"/>
    <property type="evidence" value="ECO:0007669"/>
    <property type="project" value="InterPro"/>
</dbReference>
<dbReference type="Proteomes" id="UP000309215">
    <property type="component" value="Unassembled WGS sequence"/>
</dbReference>
<dbReference type="AlphaFoldDB" id="A0A4U1JC90"/>
<evidence type="ECO:0000256" key="9">
    <source>
        <dbReference type="ARBA" id="ARBA00023136"/>
    </source>
</evidence>
<evidence type="ECO:0000256" key="8">
    <source>
        <dbReference type="ARBA" id="ARBA00022989"/>
    </source>
</evidence>
<evidence type="ECO:0000256" key="5">
    <source>
        <dbReference type="ARBA" id="ARBA00022692"/>
    </source>
</evidence>
<dbReference type="PANTHER" id="PTHR30400">
    <property type="entry name" value="MONOFUNCTIONAL BIOSYNTHETIC PEPTIDOGLYCAN TRANSGLYCOSYLASE"/>
    <property type="match status" value="1"/>
</dbReference>
<proteinExistence type="predicted"/>
<gene>
    <name evidence="13" type="ORF">E8A74_16995</name>
</gene>
<evidence type="ECO:0000256" key="4">
    <source>
        <dbReference type="ARBA" id="ARBA00022679"/>
    </source>
</evidence>
<evidence type="ECO:0000256" key="7">
    <source>
        <dbReference type="ARBA" id="ARBA00022984"/>
    </source>
</evidence>
<dbReference type="PROSITE" id="PS51318">
    <property type="entry name" value="TAT"/>
    <property type="match status" value="1"/>
</dbReference>
<evidence type="ECO:0000259" key="12">
    <source>
        <dbReference type="Pfam" id="PF00912"/>
    </source>
</evidence>
<evidence type="ECO:0000313" key="14">
    <source>
        <dbReference type="Proteomes" id="UP000309215"/>
    </source>
</evidence>
<keyword evidence="5" id="KW-0812">Transmembrane</keyword>
<dbReference type="InterPro" id="IPR006311">
    <property type="entry name" value="TAT_signal"/>
</dbReference>
<evidence type="ECO:0000256" key="3">
    <source>
        <dbReference type="ARBA" id="ARBA00022676"/>
    </source>
</evidence>
<dbReference type="OrthoDB" id="9766909at2"/>
<evidence type="ECO:0000313" key="13">
    <source>
        <dbReference type="EMBL" id="TKD07477.1"/>
    </source>
</evidence>
<keyword evidence="6" id="KW-0133">Cell shape</keyword>
<accession>A0A4U1JC90</accession>
<feature type="region of interest" description="Disordered" evidence="11">
    <location>
        <begin position="216"/>
        <end position="257"/>
    </location>
</feature>
<dbReference type="InterPro" id="IPR023346">
    <property type="entry name" value="Lysozyme-like_dom_sf"/>
</dbReference>
<dbReference type="SUPFAM" id="SSF53955">
    <property type="entry name" value="Lysozyme-like"/>
    <property type="match status" value="1"/>
</dbReference>
<feature type="domain" description="Glycosyl transferase family 51" evidence="12">
    <location>
        <begin position="564"/>
        <end position="706"/>
    </location>
</feature>
<dbReference type="EMBL" id="SSMQ01000016">
    <property type="protein sequence ID" value="TKD07477.1"/>
    <property type="molecule type" value="Genomic_DNA"/>
</dbReference>
<dbReference type="GO" id="GO:0009252">
    <property type="term" value="P:peptidoglycan biosynthetic process"/>
    <property type="evidence" value="ECO:0007669"/>
    <property type="project" value="UniProtKB-KW"/>
</dbReference>
<evidence type="ECO:0000256" key="6">
    <source>
        <dbReference type="ARBA" id="ARBA00022960"/>
    </source>
</evidence>
<reference evidence="13 14" key="1">
    <citation type="submission" date="2019-04" db="EMBL/GenBank/DDBJ databases">
        <authorList>
            <person name="Li Y."/>
            <person name="Wang J."/>
        </authorList>
    </citation>
    <scope>NUCLEOTIDE SEQUENCE [LARGE SCALE GENOMIC DNA]</scope>
    <source>
        <strain evidence="13 14">DSM 14668</strain>
    </source>
</reference>
<keyword evidence="2" id="KW-0997">Cell inner membrane</keyword>
<feature type="compositionally biased region" description="Basic and acidic residues" evidence="11">
    <location>
        <begin position="238"/>
        <end position="247"/>
    </location>
</feature>
<dbReference type="GO" id="GO:0016763">
    <property type="term" value="F:pentosyltransferase activity"/>
    <property type="evidence" value="ECO:0007669"/>
    <property type="project" value="InterPro"/>
</dbReference>
<feature type="compositionally biased region" description="Low complexity" evidence="11">
    <location>
        <begin position="763"/>
        <end position="779"/>
    </location>
</feature>
<evidence type="ECO:0000256" key="2">
    <source>
        <dbReference type="ARBA" id="ARBA00022519"/>
    </source>
</evidence>
<dbReference type="GO" id="GO:0016020">
    <property type="term" value="C:membrane"/>
    <property type="evidence" value="ECO:0007669"/>
    <property type="project" value="InterPro"/>
</dbReference>
<keyword evidence="8" id="KW-1133">Transmembrane helix</keyword>
<dbReference type="Gene3D" id="1.10.3810.10">
    <property type="entry name" value="Biosynthetic peptidoglycan transglycosylase-like"/>
    <property type="match status" value="1"/>
</dbReference>
<dbReference type="GO" id="GO:0008360">
    <property type="term" value="P:regulation of cell shape"/>
    <property type="evidence" value="ECO:0007669"/>
    <property type="project" value="UniProtKB-KW"/>
</dbReference>
<evidence type="ECO:0000256" key="1">
    <source>
        <dbReference type="ARBA" id="ARBA00022475"/>
    </source>
</evidence>
<dbReference type="InterPro" id="IPR011812">
    <property type="entry name" value="Pep_trsgly"/>
</dbReference>
<dbReference type="GO" id="GO:0071555">
    <property type="term" value="P:cell wall organization"/>
    <property type="evidence" value="ECO:0007669"/>
    <property type="project" value="UniProtKB-KW"/>
</dbReference>
<keyword evidence="3" id="KW-0328">Glycosyltransferase</keyword>
<dbReference type="InterPro" id="IPR036950">
    <property type="entry name" value="PBP_transglycosylase"/>
</dbReference>
<keyword evidence="7" id="KW-0573">Peptidoglycan synthesis</keyword>
<feature type="region of interest" description="Disordered" evidence="11">
    <location>
        <begin position="744"/>
        <end position="785"/>
    </location>
</feature>
<keyword evidence="10" id="KW-0961">Cell wall biogenesis/degradation</keyword>
<organism evidence="13 14">
    <name type="scientific">Polyangium fumosum</name>
    <dbReference type="NCBI Taxonomy" id="889272"/>
    <lineage>
        <taxon>Bacteria</taxon>
        <taxon>Pseudomonadati</taxon>
        <taxon>Myxococcota</taxon>
        <taxon>Polyangia</taxon>
        <taxon>Polyangiales</taxon>
        <taxon>Polyangiaceae</taxon>
        <taxon>Polyangium</taxon>
    </lineage>
</organism>
<dbReference type="Pfam" id="PF00912">
    <property type="entry name" value="Transgly"/>
    <property type="match status" value="1"/>
</dbReference>
<evidence type="ECO:0000256" key="11">
    <source>
        <dbReference type="SAM" id="MobiDB-lite"/>
    </source>
</evidence>
<dbReference type="InterPro" id="IPR001264">
    <property type="entry name" value="Glyco_trans_51"/>
</dbReference>
<dbReference type="RefSeq" id="WP_136930073.1">
    <property type="nucleotide sequence ID" value="NZ_SSMQ01000016.1"/>
</dbReference>
<keyword evidence="4" id="KW-0808">Transferase</keyword>
<protein>
    <submittedName>
        <fullName evidence="13">Peptidoglycan transglycosylase</fullName>
    </submittedName>
</protein>
<keyword evidence="1" id="KW-1003">Cell membrane</keyword>
<sequence length="785" mass="84732">MASRRVKLALAGGAVATLAAVVSFGPIVRHEAARAAERYGAAVEIDEVRPSLHGVKLRGVQVSLPEVPSAHVRFETIDVALGWSGKKIALQGGDVSAVGPRDVVLREAEQWQKRYLGRSSTGGGESSSAGKTDAEFEGLRITWQDRRDVPTESVRASDVNFARQEGKVGLSAAEATITVGPVAVAVQGGHLTLIKQQEGGYRVAALSARSLDATLTLPAPPEEAKPVEGAPAPSNESPSREAREPAPKHGKASQRGAAVRAQLVRGATLLDAVLEQGAKVELDSLHAQVRRGRDALNLGPGSLVVRRDAGRMLVELSPRAHAEKEEQALTFSLSVPFGEADGEIVADVKGGPLYLSTLGIRDGDFGLFDVAKTSLTTRSHLVLSADGKQLRVDGDGRVQNLSLRSDALSDEPIAGLELAFRLRGETALDGSSIRVDEGEVDLGAVRLLAHGRYDRVGEGHRVRAEFDVPLTACQSIMDAAPRGLVPRIAGMRMAGSLAIKGHTRFDTAKLDRDFDVAWDLSNTCRITEVPPEVDAARWRKPFRRSVLGPAGERVEIESGPGTPGWVPYSVISRFMETAVLTTEDSGFRRHSGFDNEAIRNSIRENLRKGRFVRGASTLSMQLSKNLYLDRVKNLSRKLQEAVLTTYLEQELTKEQLLELYLNVVEFGPMIYGIGPAARYYFNTSASELSLGQALYISSILPNPKQQHFAIGGAVSPGWMNYLRKLMDVAHRRKWISDEELEEGLRETVVRGQPAPERAARSQEPSGSEGSPASEGNGEAPEPPED</sequence>
<keyword evidence="14" id="KW-1185">Reference proteome</keyword>
<dbReference type="PANTHER" id="PTHR30400:SF0">
    <property type="entry name" value="BIOSYNTHETIC PEPTIDOGLYCAN TRANSGLYCOSYLASE"/>
    <property type="match status" value="1"/>
</dbReference>
<comment type="caution">
    <text evidence="13">The sequence shown here is derived from an EMBL/GenBank/DDBJ whole genome shotgun (WGS) entry which is preliminary data.</text>
</comment>